<accession>A0A0M3HZ43</accession>
<dbReference type="WBParaSite" id="ALUE_0000889501-mRNA-1">
    <property type="protein sequence ID" value="ALUE_0000889501-mRNA-1"/>
    <property type="gene ID" value="ALUE_0000889501"/>
</dbReference>
<evidence type="ECO:0000313" key="2">
    <source>
        <dbReference type="WBParaSite" id="ALUE_0000889501-mRNA-1"/>
    </source>
</evidence>
<dbReference type="AlphaFoldDB" id="A0A0M3HZ43"/>
<sequence length="106" mass="12202">MFICPSCFSSSVCLHSLPFVPFLRFPSNHYHLVICEQYGRYGRGERLLSLDFHFTTYPYQPSLLHANLIYCCASTHTSHLSQPLTFAPCNHCETSMKNALVYLCFE</sequence>
<dbReference type="Proteomes" id="UP000036681">
    <property type="component" value="Unplaced"/>
</dbReference>
<reference evidence="2" key="1">
    <citation type="submission" date="2017-02" db="UniProtKB">
        <authorList>
            <consortium name="WormBaseParasite"/>
        </authorList>
    </citation>
    <scope>IDENTIFICATION</scope>
</reference>
<protein>
    <submittedName>
        <fullName evidence="2">Secreted protein</fullName>
    </submittedName>
</protein>
<name>A0A0M3HZ43_ASCLU</name>
<evidence type="ECO:0000313" key="1">
    <source>
        <dbReference type="Proteomes" id="UP000036681"/>
    </source>
</evidence>
<proteinExistence type="predicted"/>
<organism evidence="1 2">
    <name type="scientific">Ascaris lumbricoides</name>
    <name type="common">Giant roundworm</name>
    <dbReference type="NCBI Taxonomy" id="6252"/>
    <lineage>
        <taxon>Eukaryota</taxon>
        <taxon>Metazoa</taxon>
        <taxon>Ecdysozoa</taxon>
        <taxon>Nematoda</taxon>
        <taxon>Chromadorea</taxon>
        <taxon>Rhabditida</taxon>
        <taxon>Spirurina</taxon>
        <taxon>Ascaridomorpha</taxon>
        <taxon>Ascaridoidea</taxon>
        <taxon>Ascarididae</taxon>
        <taxon>Ascaris</taxon>
    </lineage>
</organism>
<keyword evidence="1" id="KW-1185">Reference proteome</keyword>